<reference evidence="2 3" key="1">
    <citation type="submission" date="2019-03" db="EMBL/GenBank/DDBJ databases">
        <authorList>
            <person name="Kim M.K.M."/>
        </authorList>
    </citation>
    <scope>NUCLEOTIDE SEQUENCE [LARGE SCALE GENOMIC DNA]</scope>
    <source>
        <strain evidence="2 3">17J68-15</strain>
    </source>
</reference>
<feature type="compositionally biased region" description="Basic and acidic residues" evidence="1">
    <location>
        <begin position="1"/>
        <end position="33"/>
    </location>
</feature>
<evidence type="ECO:0000313" key="2">
    <source>
        <dbReference type="EMBL" id="TCZ67363.1"/>
    </source>
</evidence>
<dbReference type="RefSeq" id="WP_131853519.1">
    <property type="nucleotide sequence ID" value="NZ_SKFH01000035.1"/>
</dbReference>
<proteinExistence type="predicted"/>
<comment type="caution">
    <text evidence="2">The sequence shown here is derived from an EMBL/GenBank/DDBJ whole genome shotgun (WGS) entry which is preliminary data.</text>
</comment>
<protein>
    <submittedName>
        <fullName evidence="2">Uncharacterized protein</fullName>
    </submittedName>
</protein>
<accession>A0A4R4DVB9</accession>
<dbReference type="AlphaFoldDB" id="A0A4R4DVB9"/>
<feature type="region of interest" description="Disordered" evidence="1">
    <location>
        <begin position="1"/>
        <end position="76"/>
    </location>
</feature>
<evidence type="ECO:0000256" key="1">
    <source>
        <dbReference type="SAM" id="MobiDB-lite"/>
    </source>
</evidence>
<evidence type="ECO:0000313" key="3">
    <source>
        <dbReference type="Proteomes" id="UP000295164"/>
    </source>
</evidence>
<dbReference type="EMBL" id="SKFH01000035">
    <property type="protein sequence ID" value="TCZ67363.1"/>
    <property type="molecule type" value="Genomic_DNA"/>
</dbReference>
<keyword evidence="3" id="KW-1185">Reference proteome</keyword>
<dbReference type="Proteomes" id="UP000295164">
    <property type="component" value="Unassembled WGS sequence"/>
</dbReference>
<organism evidence="2 3">
    <name type="scientific">Flaviaesturariibacter aridisoli</name>
    <dbReference type="NCBI Taxonomy" id="2545761"/>
    <lineage>
        <taxon>Bacteria</taxon>
        <taxon>Pseudomonadati</taxon>
        <taxon>Bacteroidota</taxon>
        <taxon>Chitinophagia</taxon>
        <taxon>Chitinophagales</taxon>
        <taxon>Chitinophagaceae</taxon>
        <taxon>Flaviaestuariibacter</taxon>
    </lineage>
</organism>
<name>A0A4R4DVB9_9BACT</name>
<gene>
    <name evidence="2" type="ORF">E0486_15780</name>
</gene>
<dbReference type="OrthoDB" id="678582at2"/>
<sequence>MANDQKKPKASEVRDGSDVHDSPRDEEKLRPDEGTLELPDVQDIPGQEFVHAPPLGELGDTTIASDDEEGKGLLDD</sequence>